<gene>
    <name evidence="1" type="ORF">DEVEQU_02877</name>
</gene>
<dbReference type="SUPFAM" id="SSF160379">
    <property type="entry name" value="SP0830-like"/>
    <property type="match status" value="1"/>
</dbReference>
<dbReference type="PANTHER" id="PTHR36439:SF1">
    <property type="entry name" value="DUF1697 DOMAIN-CONTAINING PROTEIN"/>
    <property type="match status" value="1"/>
</dbReference>
<dbReference type="PANTHER" id="PTHR36439">
    <property type="entry name" value="BLL4334 PROTEIN"/>
    <property type="match status" value="1"/>
</dbReference>
<keyword evidence="2" id="KW-1185">Reference proteome</keyword>
<dbReference type="Pfam" id="PF08002">
    <property type="entry name" value="DUF1697"/>
    <property type="match status" value="1"/>
</dbReference>
<dbReference type="Gene3D" id="3.30.70.1280">
    <property type="entry name" value="SP0830-like domains"/>
    <property type="match status" value="1"/>
</dbReference>
<dbReference type="EMBL" id="UZWD01000035">
    <property type="protein sequence ID" value="VDS05734.1"/>
    <property type="molecule type" value="Genomic_DNA"/>
</dbReference>
<dbReference type="Proteomes" id="UP000268844">
    <property type="component" value="Unassembled WGS sequence"/>
</dbReference>
<evidence type="ECO:0000313" key="1">
    <source>
        <dbReference type="EMBL" id="VDS05734.1"/>
    </source>
</evidence>
<reference evidence="1 2" key="1">
    <citation type="submission" date="2018-12" db="EMBL/GenBank/DDBJ databases">
        <authorList>
            <person name="Criscuolo A."/>
        </authorList>
    </citation>
    <scope>NUCLEOTIDE SEQUENCE [LARGE SCALE GENOMIC DNA]</scope>
    <source>
        <strain evidence="1">ACIP1116281</strain>
    </source>
</reference>
<dbReference type="AlphaFoldDB" id="A0A447IE17"/>
<proteinExistence type="predicted"/>
<evidence type="ECO:0008006" key="3">
    <source>
        <dbReference type="Google" id="ProtNLM"/>
    </source>
</evidence>
<evidence type="ECO:0000313" key="2">
    <source>
        <dbReference type="Proteomes" id="UP000268844"/>
    </source>
</evidence>
<organism evidence="1 2">
    <name type="scientific">Devosia equisanguinis</name>
    <dbReference type="NCBI Taxonomy" id="2490941"/>
    <lineage>
        <taxon>Bacteria</taxon>
        <taxon>Pseudomonadati</taxon>
        <taxon>Pseudomonadota</taxon>
        <taxon>Alphaproteobacteria</taxon>
        <taxon>Hyphomicrobiales</taxon>
        <taxon>Devosiaceae</taxon>
        <taxon>Devosia</taxon>
    </lineage>
</organism>
<dbReference type="OrthoDB" id="9806494at2"/>
<dbReference type="InterPro" id="IPR012545">
    <property type="entry name" value="DUF1697"/>
</dbReference>
<protein>
    <recommendedName>
        <fullName evidence="3">DUF1697 domain-containing protein</fullName>
    </recommendedName>
</protein>
<name>A0A447IE17_9HYPH</name>
<sequence>MPHQAHPYVILLRAIGPATHRLMGMAQWREAAEAAGFMAPETVLNTGNMVADFAGDATATRQAMRVVLRGFGLGENVAPIVRRPALLETLIAADPIAAAAKDRPAETAVFFFASDKLDFAWLGDHDGPEKTHVVSDHLIVDFTRDVAKSSRLIRLIDKHCGLNTARSWSSMRKVAAKARDRATRQNTNAASGDE</sequence>
<accession>A0A447IE17</accession>
<dbReference type="RefSeq" id="WP_126151268.1">
    <property type="nucleotide sequence ID" value="NZ_JBHTMH010000001.1"/>
</dbReference>